<organism evidence="2 3">
    <name type="scientific">Lyophyllum shimeji</name>
    <name type="common">Hon-shimeji</name>
    <name type="synonym">Tricholoma shimeji</name>
    <dbReference type="NCBI Taxonomy" id="47721"/>
    <lineage>
        <taxon>Eukaryota</taxon>
        <taxon>Fungi</taxon>
        <taxon>Dikarya</taxon>
        <taxon>Basidiomycota</taxon>
        <taxon>Agaricomycotina</taxon>
        <taxon>Agaricomycetes</taxon>
        <taxon>Agaricomycetidae</taxon>
        <taxon>Agaricales</taxon>
        <taxon>Tricholomatineae</taxon>
        <taxon>Lyophyllaceae</taxon>
        <taxon>Lyophyllum</taxon>
    </lineage>
</organism>
<dbReference type="GO" id="GO:0051285">
    <property type="term" value="C:cell cortex of cell tip"/>
    <property type="evidence" value="ECO:0007669"/>
    <property type="project" value="TreeGrafter"/>
</dbReference>
<dbReference type="Pfam" id="PF06687">
    <property type="entry name" value="SUR7"/>
    <property type="match status" value="1"/>
</dbReference>
<dbReference type="OrthoDB" id="3349852at2759"/>
<feature type="transmembrane region" description="Helical" evidence="1">
    <location>
        <begin position="148"/>
        <end position="168"/>
    </location>
</feature>
<comment type="caution">
    <text evidence="2">The sequence shown here is derived from an EMBL/GenBank/DDBJ whole genome shotgun (WGS) entry which is preliminary data.</text>
</comment>
<evidence type="ECO:0000313" key="2">
    <source>
        <dbReference type="EMBL" id="GLB36498.1"/>
    </source>
</evidence>
<evidence type="ECO:0000313" key="3">
    <source>
        <dbReference type="Proteomes" id="UP001063166"/>
    </source>
</evidence>
<gene>
    <name evidence="2" type="ORF">LshimejAT787_0307860</name>
</gene>
<proteinExistence type="predicted"/>
<evidence type="ECO:0000256" key="1">
    <source>
        <dbReference type="SAM" id="Phobius"/>
    </source>
</evidence>
<reference evidence="2" key="1">
    <citation type="submission" date="2022-07" db="EMBL/GenBank/DDBJ databases">
        <title>The genome of Lyophyllum shimeji provides insight into the initial evolution of ectomycorrhizal fungal genome.</title>
        <authorList>
            <person name="Kobayashi Y."/>
            <person name="Shibata T."/>
            <person name="Hirakawa H."/>
            <person name="Shigenobu S."/>
            <person name="Nishiyama T."/>
            <person name="Yamada A."/>
            <person name="Hasebe M."/>
            <person name="Kawaguchi M."/>
        </authorList>
    </citation>
    <scope>NUCLEOTIDE SEQUENCE</scope>
    <source>
        <strain evidence="2">AT787</strain>
    </source>
</reference>
<keyword evidence="1" id="KW-0812">Transmembrane</keyword>
<dbReference type="Proteomes" id="UP001063166">
    <property type="component" value="Unassembled WGS sequence"/>
</dbReference>
<feature type="transmembrane region" description="Helical" evidence="1">
    <location>
        <begin position="175"/>
        <end position="200"/>
    </location>
</feature>
<accession>A0A9P3PJB3</accession>
<dbReference type="InterPro" id="IPR052413">
    <property type="entry name" value="SUR7_domain"/>
</dbReference>
<feature type="transmembrane region" description="Helical" evidence="1">
    <location>
        <begin position="220"/>
        <end position="249"/>
    </location>
</feature>
<dbReference type="PANTHER" id="PTHR28019:SF2">
    <property type="entry name" value="CELL MEMBRANE PROTEIN YLR413W-RELATED"/>
    <property type="match status" value="1"/>
</dbReference>
<dbReference type="InterPro" id="IPR009571">
    <property type="entry name" value="SUR7/Rim9-like_fungi"/>
</dbReference>
<sequence length="256" mass="27456">MRGEVCVGTATVLSLVSMILMVFVHVGQINTSVVPRKISMARVNVSEYSAALQISFADPFDDIYTNNASAPLGVKAGLRQFYEFGLYSHCAYVNSSHGMCGNLTVGQQYRPYDAIASDMAANFSLITAALVSGTTFEDSHYLGQATQAAYWMLLLGTICAALALLTGILKNNLTFFVSTLFSIAGSLLLLIGVSIWTVMIKKSEGVNDITVGTQSNPWPLGIVVSTGSGLYMTWAAFVCLVVSVVPYMISCCTYRG</sequence>
<dbReference type="PANTHER" id="PTHR28019">
    <property type="entry name" value="CELL MEMBRANE PROTEIN YLR413W-RELATED"/>
    <property type="match status" value="1"/>
</dbReference>
<protein>
    <submittedName>
        <fullName evidence="2">SUR7/PalI family protein</fullName>
    </submittedName>
</protein>
<feature type="transmembrane region" description="Helical" evidence="1">
    <location>
        <begin position="12"/>
        <end position="34"/>
    </location>
</feature>
<keyword evidence="1" id="KW-1133">Transmembrane helix</keyword>
<name>A0A9P3PJB3_LYOSH</name>
<keyword evidence="3" id="KW-1185">Reference proteome</keyword>
<dbReference type="Gene3D" id="1.20.140.150">
    <property type="match status" value="1"/>
</dbReference>
<dbReference type="AlphaFoldDB" id="A0A9P3PJB3"/>
<dbReference type="EMBL" id="BRPK01000003">
    <property type="protein sequence ID" value="GLB36498.1"/>
    <property type="molecule type" value="Genomic_DNA"/>
</dbReference>
<dbReference type="GO" id="GO:0005886">
    <property type="term" value="C:plasma membrane"/>
    <property type="evidence" value="ECO:0007669"/>
    <property type="project" value="InterPro"/>
</dbReference>
<dbReference type="GO" id="GO:0031505">
    <property type="term" value="P:fungal-type cell wall organization"/>
    <property type="evidence" value="ECO:0007669"/>
    <property type="project" value="TreeGrafter"/>
</dbReference>
<keyword evidence="1" id="KW-0472">Membrane</keyword>